<proteinExistence type="predicted"/>
<dbReference type="Proteomes" id="UP000799437">
    <property type="component" value="Unassembled WGS sequence"/>
</dbReference>
<evidence type="ECO:0000313" key="2">
    <source>
        <dbReference type="EMBL" id="KAF2752550.1"/>
    </source>
</evidence>
<protein>
    <recommendedName>
        <fullName evidence="4">SET domain-containing protein</fullName>
    </recommendedName>
</protein>
<dbReference type="SUPFAM" id="SSF82199">
    <property type="entry name" value="SET domain"/>
    <property type="match status" value="1"/>
</dbReference>
<evidence type="ECO:0008006" key="4">
    <source>
        <dbReference type="Google" id="ProtNLM"/>
    </source>
</evidence>
<gene>
    <name evidence="2" type="ORF">EJ05DRAFT_490812</name>
</gene>
<dbReference type="GeneID" id="54486976"/>
<reference evidence="2" key="1">
    <citation type="journal article" date="2020" name="Stud. Mycol.">
        <title>101 Dothideomycetes genomes: a test case for predicting lifestyles and emergence of pathogens.</title>
        <authorList>
            <person name="Haridas S."/>
            <person name="Albert R."/>
            <person name="Binder M."/>
            <person name="Bloem J."/>
            <person name="Labutti K."/>
            <person name="Salamov A."/>
            <person name="Andreopoulos B."/>
            <person name="Baker S."/>
            <person name="Barry K."/>
            <person name="Bills G."/>
            <person name="Bluhm B."/>
            <person name="Cannon C."/>
            <person name="Castanera R."/>
            <person name="Culley D."/>
            <person name="Daum C."/>
            <person name="Ezra D."/>
            <person name="Gonzalez J."/>
            <person name="Henrissat B."/>
            <person name="Kuo A."/>
            <person name="Liang C."/>
            <person name="Lipzen A."/>
            <person name="Lutzoni F."/>
            <person name="Magnuson J."/>
            <person name="Mondo S."/>
            <person name="Nolan M."/>
            <person name="Ohm R."/>
            <person name="Pangilinan J."/>
            <person name="Park H.-J."/>
            <person name="Ramirez L."/>
            <person name="Alfaro M."/>
            <person name="Sun H."/>
            <person name="Tritt A."/>
            <person name="Yoshinaga Y."/>
            <person name="Zwiers L.-H."/>
            <person name="Turgeon B."/>
            <person name="Goodwin S."/>
            <person name="Spatafora J."/>
            <person name="Crous P."/>
            <person name="Grigoriev I."/>
        </authorList>
    </citation>
    <scope>NUCLEOTIDE SEQUENCE</scope>
    <source>
        <strain evidence="2">CBS 121739</strain>
    </source>
</reference>
<dbReference type="AlphaFoldDB" id="A0A6A6VSH8"/>
<keyword evidence="3" id="KW-1185">Reference proteome</keyword>
<dbReference type="CDD" id="cd08161">
    <property type="entry name" value="SET"/>
    <property type="match status" value="1"/>
</dbReference>
<accession>A0A6A6VSH8</accession>
<dbReference type="RefSeq" id="XP_033595008.1">
    <property type="nucleotide sequence ID" value="XM_033745922.1"/>
</dbReference>
<dbReference type="OrthoDB" id="308383at2759"/>
<feature type="region of interest" description="Disordered" evidence="1">
    <location>
        <begin position="245"/>
        <end position="272"/>
    </location>
</feature>
<name>A0A6A6VSH8_9PEZI</name>
<feature type="compositionally biased region" description="Basic and acidic residues" evidence="1">
    <location>
        <begin position="248"/>
        <end position="261"/>
    </location>
</feature>
<dbReference type="EMBL" id="ML996609">
    <property type="protein sequence ID" value="KAF2752550.1"/>
    <property type="molecule type" value="Genomic_DNA"/>
</dbReference>
<dbReference type="Gene3D" id="2.170.270.10">
    <property type="entry name" value="SET domain"/>
    <property type="match status" value="1"/>
</dbReference>
<evidence type="ECO:0000313" key="3">
    <source>
        <dbReference type="Proteomes" id="UP000799437"/>
    </source>
</evidence>
<organism evidence="2 3">
    <name type="scientific">Pseudovirgaria hyperparasitica</name>
    <dbReference type="NCBI Taxonomy" id="470096"/>
    <lineage>
        <taxon>Eukaryota</taxon>
        <taxon>Fungi</taxon>
        <taxon>Dikarya</taxon>
        <taxon>Ascomycota</taxon>
        <taxon>Pezizomycotina</taxon>
        <taxon>Dothideomycetes</taxon>
        <taxon>Dothideomycetes incertae sedis</taxon>
        <taxon>Acrospermales</taxon>
        <taxon>Acrospermaceae</taxon>
        <taxon>Pseudovirgaria</taxon>
    </lineage>
</organism>
<feature type="region of interest" description="Disordered" evidence="1">
    <location>
        <begin position="208"/>
        <end position="228"/>
    </location>
</feature>
<feature type="compositionally biased region" description="Basic residues" evidence="1">
    <location>
        <begin position="262"/>
        <end position="272"/>
    </location>
</feature>
<sequence>MPYILFVGLSKHGFGCFALQPVPAGTILAEYEGYLRPISDEPGTVTLLEMSTSHCIQGVSGTPAFHMNHSTKPNASFLQCRANSRQWIPVIQTKKRMSLGDEVRLTYSCGNLVFEPQPEFATRPPTGVYCQRNQTELRGGDIIPVKLPALGGLWYGQVSGFSVLSTSERTASASDFVEVRWLYAKDDLPETLIGRPATTCGTIFGQPTAKRARQASTKKSVSEPLETSEAAYACADSDTVAVARLKRSRPDADSLEKELTAKRARRTPRPRD</sequence>
<dbReference type="InterPro" id="IPR046341">
    <property type="entry name" value="SET_dom_sf"/>
</dbReference>
<evidence type="ECO:0000256" key="1">
    <source>
        <dbReference type="SAM" id="MobiDB-lite"/>
    </source>
</evidence>